<feature type="domain" description="HD-GYP" evidence="1">
    <location>
        <begin position="311"/>
        <end position="507"/>
    </location>
</feature>
<gene>
    <name evidence="2" type="ORF">HHA01_18530</name>
</gene>
<dbReference type="SMART" id="SM00471">
    <property type="entry name" value="HDc"/>
    <property type="match status" value="1"/>
</dbReference>
<dbReference type="InterPro" id="IPR037522">
    <property type="entry name" value="HD_GYP_dom"/>
</dbReference>
<dbReference type="PANTHER" id="PTHR43155:SF2">
    <property type="entry name" value="CYCLIC DI-GMP PHOSPHODIESTERASE PA4108"/>
    <property type="match status" value="1"/>
</dbReference>
<dbReference type="GO" id="GO:0008081">
    <property type="term" value="F:phosphoric diester hydrolase activity"/>
    <property type="evidence" value="ECO:0007669"/>
    <property type="project" value="UniProtKB-ARBA"/>
</dbReference>
<sequence>MVEDGYDRVESPMEVEALLEALMAPGGASLQVEDAGGEPLPVLVKDHRPGEELQLDISAIREIAGTLQRGQPFRLLGRSHGKLVRTSTLTMQSCQDDEGRLVCRSDYPRSLEVLQRRETFRAQLRLGMEVGAILRNTEAGGRSIQGDLKDLSLEGCRLELPLSASGLLGEGAVPQEVELCFPDGTRYVISRASLRHRNADMVRRVVQAGFRFEQAGAEQERKLWYFVRAIEQEAARHVEGADASRQPSPLFLASVTASPTIGRRNMCRYATPMAKRLSRVADYLDAQILELHQGGEVSSVQLSRHADLLLLLHEEDREALLFATHCLHEETRLVRHCVSVAVHLLDLLQEVSPPHELCKAVVASAMLHDLGKALLPADLWELAAPSTDDKQRMREHVDILQPRMRHCHWLASAVHTSVVQRINERLDGNGYPQGLGGETLGELERAAAVVDVVDAMRRDRADRPAWRLQEVISHLLTHPDAFDARWVRRYFQRFGRYPIGSLVRFSSDTLGWVQGLDDSGAVARVQLTDTIGPPTEEMGKVIQGDVSQRLGEVVEEVVVNG</sequence>
<organism evidence="2 3">
    <name type="scientific">Halomonas halmophila</name>
    <dbReference type="NCBI Taxonomy" id="252"/>
    <lineage>
        <taxon>Bacteria</taxon>
        <taxon>Pseudomonadati</taxon>
        <taxon>Pseudomonadota</taxon>
        <taxon>Gammaproteobacteria</taxon>
        <taxon>Oceanospirillales</taxon>
        <taxon>Halomonadaceae</taxon>
        <taxon>Halomonas</taxon>
    </lineage>
</organism>
<dbReference type="EMBL" id="BJOC01000023">
    <property type="protein sequence ID" value="GED22876.1"/>
    <property type="molecule type" value="Genomic_DNA"/>
</dbReference>
<dbReference type="Gene3D" id="2.40.10.220">
    <property type="entry name" value="predicted glycosyltransferase like domains"/>
    <property type="match status" value="1"/>
</dbReference>
<dbReference type="AlphaFoldDB" id="A0A4Y4F0H1"/>
<dbReference type="SUPFAM" id="SSF109604">
    <property type="entry name" value="HD-domain/PDEase-like"/>
    <property type="match status" value="1"/>
</dbReference>
<keyword evidence="3" id="KW-1185">Reference proteome</keyword>
<dbReference type="Proteomes" id="UP000319812">
    <property type="component" value="Unassembled WGS sequence"/>
</dbReference>
<evidence type="ECO:0000313" key="3">
    <source>
        <dbReference type="Proteomes" id="UP000319812"/>
    </source>
</evidence>
<dbReference type="Pfam" id="PF13487">
    <property type="entry name" value="HD_5"/>
    <property type="match status" value="1"/>
</dbReference>
<dbReference type="InterPro" id="IPR003607">
    <property type="entry name" value="HD/PDEase_dom"/>
</dbReference>
<protein>
    <recommendedName>
        <fullName evidence="1">HD-GYP domain-containing protein</fullName>
    </recommendedName>
</protein>
<comment type="caution">
    <text evidence="2">The sequence shown here is derived from an EMBL/GenBank/DDBJ whole genome shotgun (WGS) entry which is preliminary data.</text>
</comment>
<dbReference type="InterPro" id="IPR009875">
    <property type="entry name" value="PilZ_domain"/>
</dbReference>
<dbReference type="Gene3D" id="1.10.3210.10">
    <property type="entry name" value="Hypothetical protein af1432"/>
    <property type="match status" value="1"/>
</dbReference>
<dbReference type="GO" id="GO:0035438">
    <property type="term" value="F:cyclic-di-GMP binding"/>
    <property type="evidence" value="ECO:0007669"/>
    <property type="project" value="InterPro"/>
</dbReference>
<name>A0A4Y4F0H1_9GAMM</name>
<accession>A0A4Y4F0H1</accession>
<dbReference type="PANTHER" id="PTHR43155">
    <property type="entry name" value="CYCLIC DI-GMP PHOSPHODIESTERASE PA4108-RELATED"/>
    <property type="match status" value="1"/>
</dbReference>
<dbReference type="PROSITE" id="PS51832">
    <property type="entry name" value="HD_GYP"/>
    <property type="match status" value="1"/>
</dbReference>
<reference evidence="2 3" key="1">
    <citation type="submission" date="2019-06" db="EMBL/GenBank/DDBJ databases">
        <title>Whole genome shotgun sequence of Halomonas halmophila NBRC 15537.</title>
        <authorList>
            <person name="Hosoyama A."/>
            <person name="Uohara A."/>
            <person name="Ohji S."/>
            <person name="Ichikawa N."/>
        </authorList>
    </citation>
    <scope>NUCLEOTIDE SEQUENCE [LARGE SCALE GENOMIC DNA]</scope>
    <source>
        <strain evidence="2 3">NBRC 15537</strain>
    </source>
</reference>
<evidence type="ECO:0000313" key="2">
    <source>
        <dbReference type="EMBL" id="GED22876.1"/>
    </source>
</evidence>
<evidence type="ECO:0000259" key="1">
    <source>
        <dbReference type="PROSITE" id="PS51832"/>
    </source>
</evidence>
<dbReference type="CDD" id="cd00077">
    <property type="entry name" value="HDc"/>
    <property type="match status" value="1"/>
</dbReference>
<dbReference type="Pfam" id="PF07238">
    <property type="entry name" value="PilZ"/>
    <property type="match status" value="1"/>
</dbReference>
<dbReference type="OrthoDB" id="9764808at2"/>
<proteinExistence type="predicted"/>